<feature type="compositionally biased region" description="Polar residues" evidence="1">
    <location>
        <begin position="1"/>
        <end position="19"/>
    </location>
</feature>
<protein>
    <submittedName>
        <fullName evidence="2">Uncharacterized protein</fullName>
    </submittedName>
</protein>
<proteinExistence type="predicted"/>
<name>A0A382V1Y1_9ZZZZ</name>
<feature type="non-terminal residue" evidence="2">
    <location>
        <position position="1"/>
    </location>
</feature>
<dbReference type="EMBL" id="UINC01148551">
    <property type="protein sequence ID" value="SVD40503.1"/>
    <property type="molecule type" value="Genomic_DNA"/>
</dbReference>
<dbReference type="AlphaFoldDB" id="A0A382V1Y1"/>
<organism evidence="2">
    <name type="scientific">marine metagenome</name>
    <dbReference type="NCBI Taxonomy" id="408172"/>
    <lineage>
        <taxon>unclassified sequences</taxon>
        <taxon>metagenomes</taxon>
        <taxon>ecological metagenomes</taxon>
    </lineage>
</organism>
<reference evidence="2" key="1">
    <citation type="submission" date="2018-05" db="EMBL/GenBank/DDBJ databases">
        <authorList>
            <person name="Lanie J.A."/>
            <person name="Ng W.-L."/>
            <person name="Kazmierczak K.M."/>
            <person name="Andrzejewski T.M."/>
            <person name="Davidsen T.M."/>
            <person name="Wayne K.J."/>
            <person name="Tettelin H."/>
            <person name="Glass J.I."/>
            <person name="Rusch D."/>
            <person name="Podicherti R."/>
            <person name="Tsui H.-C.T."/>
            <person name="Winkler M.E."/>
        </authorList>
    </citation>
    <scope>NUCLEOTIDE SEQUENCE</scope>
</reference>
<sequence>ISPGRTSPRQELTATQPGRTDSIRRPPECSSRT</sequence>
<gene>
    <name evidence="2" type="ORF">METZ01_LOCUS393357</name>
</gene>
<evidence type="ECO:0000313" key="2">
    <source>
        <dbReference type="EMBL" id="SVD40503.1"/>
    </source>
</evidence>
<evidence type="ECO:0000256" key="1">
    <source>
        <dbReference type="SAM" id="MobiDB-lite"/>
    </source>
</evidence>
<feature type="region of interest" description="Disordered" evidence="1">
    <location>
        <begin position="1"/>
        <end position="33"/>
    </location>
</feature>
<accession>A0A382V1Y1</accession>
<feature type="non-terminal residue" evidence="2">
    <location>
        <position position="33"/>
    </location>
</feature>